<organism evidence="2">
    <name type="scientific">Anopheles coluzzii</name>
    <name type="common">African malaria mosquito</name>
    <dbReference type="NCBI Taxonomy" id="1518534"/>
    <lineage>
        <taxon>Eukaryota</taxon>
        <taxon>Metazoa</taxon>
        <taxon>Ecdysozoa</taxon>
        <taxon>Arthropoda</taxon>
        <taxon>Hexapoda</taxon>
        <taxon>Insecta</taxon>
        <taxon>Pterygota</taxon>
        <taxon>Neoptera</taxon>
        <taxon>Endopterygota</taxon>
        <taxon>Diptera</taxon>
        <taxon>Nematocera</taxon>
        <taxon>Culicoidea</taxon>
        <taxon>Culicidae</taxon>
        <taxon>Anophelinae</taxon>
        <taxon>Anopheles</taxon>
    </lineage>
</organism>
<protein>
    <submittedName>
        <fullName evidence="2">Uncharacterized protein</fullName>
    </submittedName>
</protein>
<reference evidence="2" key="1">
    <citation type="submission" date="2022-08" db="UniProtKB">
        <authorList>
            <consortium name="EnsemblMetazoa"/>
        </authorList>
    </citation>
    <scope>IDENTIFICATION</scope>
</reference>
<dbReference type="AlphaFoldDB" id="A0A8W7PFH7"/>
<evidence type="ECO:0000256" key="1">
    <source>
        <dbReference type="SAM" id="MobiDB-lite"/>
    </source>
</evidence>
<accession>A0A8W7PFH7</accession>
<name>A0A8W7PFH7_ANOCL</name>
<feature type="region of interest" description="Disordered" evidence="1">
    <location>
        <begin position="1"/>
        <end position="70"/>
    </location>
</feature>
<evidence type="ECO:0000313" key="2">
    <source>
        <dbReference type="EnsemblMetazoa" id="ACOM031008-PA.1"/>
    </source>
</evidence>
<proteinExistence type="predicted"/>
<dbReference type="Proteomes" id="UP000075882">
    <property type="component" value="Unassembled WGS sequence"/>
</dbReference>
<dbReference type="EnsemblMetazoa" id="ACOM031008-RA">
    <property type="protein sequence ID" value="ACOM031008-PA.1"/>
    <property type="gene ID" value="ACOM031008"/>
</dbReference>
<feature type="compositionally biased region" description="Polar residues" evidence="1">
    <location>
        <begin position="10"/>
        <end position="20"/>
    </location>
</feature>
<sequence length="135" mass="14584">MGRQRGQALQHATATTSRQSNAKDKLATVRQQRQHQQDAAKNQAKRLQKAPGARPDGPVRPGNGPESETNQILSVIGFMTSCGEAAGGRPAGWPASFMGDTQIINLLLGNVSRTESSSFELGEKFTHMDWANARL</sequence>